<evidence type="ECO:0000313" key="2">
    <source>
        <dbReference type="Proteomes" id="UP000287651"/>
    </source>
</evidence>
<dbReference type="EMBL" id="AMZH03018795">
    <property type="protein sequence ID" value="RRT41174.1"/>
    <property type="molecule type" value="Genomic_DNA"/>
</dbReference>
<proteinExistence type="predicted"/>
<accession>A0A426XNY5</accession>
<name>A0A426XNY5_ENSVE</name>
<sequence>MGATSLDLHYWDVRFTVVEERGDRDRDHSWQRALAVEIDEVRKSVRKKRQHFIGVPRDLRVGQRCY</sequence>
<evidence type="ECO:0000313" key="1">
    <source>
        <dbReference type="EMBL" id="RRT41174.1"/>
    </source>
</evidence>
<comment type="caution">
    <text evidence="1">The sequence shown here is derived from an EMBL/GenBank/DDBJ whole genome shotgun (WGS) entry which is preliminary data.</text>
</comment>
<reference evidence="1 2" key="1">
    <citation type="journal article" date="2014" name="Agronomy (Basel)">
        <title>A Draft Genome Sequence for Ensete ventricosum, the Drought-Tolerant Tree Against Hunger.</title>
        <authorList>
            <person name="Harrison J."/>
            <person name="Moore K.A."/>
            <person name="Paszkiewicz K."/>
            <person name="Jones T."/>
            <person name="Grant M."/>
            <person name="Ambacheew D."/>
            <person name="Muzemil S."/>
            <person name="Studholme D.J."/>
        </authorList>
    </citation>
    <scope>NUCLEOTIDE SEQUENCE [LARGE SCALE GENOMIC DNA]</scope>
</reference>
<dbReference type="Proteomes" id="UP000287651">
    <property type="component" value="Unassembled WGS sequence"/>
</dbReference>
<protein>
    <submittedName>
        <fullName evidence="1">Uncharacterized protein</fullName>
    </submittedName>
</protein>
<organism evidence="1 2">
    <name type="scientific">Ensete ventricosum</name>
    <name type="common">Abyssinian banana</name>
    <name type="synonym">Musa ensete</name>
    <dbReference type="NCBI Taxonomy" id="4639"/>
    <lineage>
        <taxon>Eukaryota</taxon>
        <taxon>Viridiplantae</taxon>
        <taxon>Streptophyta</taxon>
        <taxon>Embryophyta</taxon>
        <taxon>Tracheophyta</taxon>
        <taxon>Spermatophyta</taxon>
        <taxon>Magnoliopsida</taxon>
        <taxon>Liliopsida</taxon>
        <taxon>Zingiberales</taxon>
        <taxon>Musaceae</taxon>
        <taxon>Ensete</taxon>
    </lineage>
</organism>
<dbReference type="AlphaFoldDB" id="A0A426XNY5"/>
<gene>
    <name evidence="1" type="ORF">B296_00050344</name>
</gene>